<comment type="caution">
    <text evidence="4">The sequence shown here is derived from an EMBL/GenBank/DDBJ whole genome shotgun (WGS) entry which is preliminary data.</text>
</comment>
<name>A0AA38TWW4_9ASTR</name>
<dbReference type="GO" id="GO:0003676">
    <property type="term" value="F:nucleic acid binding"/>
    <property type="evidence" value="ECO:0007669"/>
    <property type="project" value="InterPro"/>
</dbReference>
<dbReference type="PANTHER" id="PTHR37610:SF98">
    <property type="entry name" value="TRANSCRIPTION FACTOR INTERACTOR AND REGULATOR CCHC(ZN) FAMILY"/>
    <property type="match status" value="1"/>
</dbReference>
<accession>A0AA38TWW4</accession>
<feature type="region of interest" description="Disordered" evidence="1">
    <location>
        <begin position="1"/>
        <end position="21"/>
    </location>
</feature>
<keyword evidence="5" id="KW-1185">Reference proteome</keyword>
<organism evidence="4 5">
    <name type="scientific">Centaurea solstitialis</name>
    <name type="common">yellow star-thistle</name>
    <dbReference type="NCBI Taxonomy" id="347529"/>
    <lineage>
        <taxon>Eukaryota</taxon>
        <taxon>Viridiplantae</taxon>
        <taxon>Streptophyta</taxon>
        <taxon>Embryophyta</taxon>
        <taxon>Tracheophyta</taxon>
        <taxon>Spermatophyta</taxon>
        <taxon>Magnoliopsida</taxon>
        <taxon>eudicotyledons</taxon>
        <taxon>Gunneridae</taxon>
        <taxon>Pentapetalae</taxon>
        <taxon>asterids</taxon>
        <taxon>campanulids</taxon>
        <taxon>Asterales</taxon>
        <taxon>Asteraceae</taxon>
        <taxon>Carduoideae</taxon>
        <taxon>Cardueae</taxon>
        <taxon>Centaureinae</taxon>
        <taxon>Centaurea</taxon>
    </lineage>
</organism>
<evidence type="ECO:0000259" key="2">
    <source>
        <dbReference type="Pfam" id="PF14244"/>
    </source>
</evidence>
<dbReference type="PANTHER" id="PTHR37610">
    <property type="entry name" value="CCHC-TYPE DOMAIN-CONTAINING PROTEIN"/>
    <property type="match status" value="1"/>
</dbReference>
<feature type="domain" description="Retrotransposon Copia-like N-terminal" evidence="2">
    <location>
        <begin position="25"/>
        <end position="72"/>
    </location>
</feature>
<reference evidence="4" key="1">
    <citation type="submission" date="2023-03" db="EMBL/GenBank/DDBJ databases">
        <title>Chromosome-scale reference genome and RAD-based genetic map of yellow starthistle (Centaurea solstitialis) reveal putative structural variation and QTLs associated with invader traits.</title>
        <authorList>
            <person name="Reatini B."/>
            <person name="Cang F.A."/>
            <person name="Jiang Q."/>
            <person name="Mckibben M.T.W."/>
            <person name="Barker M.S."/>
            <person name="Rieseberg L.H."/>
            <person name="Dlugosch K.M."/>
        </authorList>
    </citation>
    <scope>NUCLEOTIDE SEQUENCE</scope>
    <source>
        <strain evidence="4">CAN-66</strain>
        <tissue evidence="4">Leaf</tissue>
    </source>
</reference>
<protein>
    <submittedName>
        <fullName evidence="4">Uncharacterized protein</fullName>
    </submittedName>
</protein>
<dbReference type="Pfam" id="PF22936">
    <property type="entry name" value="Pol_BBD"/>
    <property type="match status" value="1"/>
</dbReference>
<dbReference type="Gene3D" id="3.30.420.10">
    <property type="entry name" value="Ribonuclease H-like superfamily/Ribonuclease H"/>
    <property type="match status" value="1"/>
</dbReference>
<evidence type="ECO:0000256" key="1">
    <source>
        <dbReference type="SAM" id="MobiDB-lite"/>
    </source>
</evidence>
<dbReference type="EMBL" id="JARYMX010000002">
    <property type="protein sequence ID" value="KAJ9561856.1"/>
    <property type="molecule type" value="Genomic_DNA"/>
</dbReference>
<dbReference type="InterPro" id="IPR029472">
    <property type="entry name" value="Copia-like_N"/>
</dbReference>
<gene>
    <name evidence="4" type="ORF">OSB04_007016</name>
</gene>
<dbReference type="AlphaFoldDB" id="A0AA38TWW4"/>
<dbReference type="InterPro" id="IPR012337">
    <property type="entry name" value="RNaseH-like_sf"/>
</dbReference>
<sequence>MAGDKDDAASKHDTGPDVNSPLYIHASDYPKQMHVNDVLTDNNYADWSQEMMNFLFAKNKVGFIDGTIKKPEKTAMDYMAWMRCDAMVKGWLTTAMEKDIRNTLPVKSGTIYWNVGKESSPKAYELKQILTGTQQGGASVSAYYTKLCGLWDEMQAVLSIPHCTCNGCTCDKIVELKEKERLYEFLMGLDDKFSVIRTQILAMSPVPSLGNAYHLVAEDERQRTISGDKKPATESAAFRTFTHGRKEGNSNHQRHRPTIKDNKCSEVVEHYTFCGKDGHHREGCFKRVGYPDWWPGNKKRDESKPKAACIETNTSPVPGLTNEQYETFLKHFAGSGKRTKDDPTPMAFMAGKTDFDDDWVVDSGSTEHITHNVEILENRVQTRNEDPVVIPNGDSIPVEGKGECTLSGGAKIKGVLHIPKFTCNLLSVSRLSKDLQSVIMFFPDFCVMQKLHTRRLIGVGECRRGLYRMGMFGTKKKALMTTTDLCDSCSRAKHTRLPFQNSEIKTIDCFELLYCDVWGKYRSPSFSGAYYFLTIVDDFSRGVWVFLLKHKHEASKCLINFYNLIKTQFGK</sequence>
<dbReference type="SUPFAM" id="SSF53098">
    <property type="entry name" value="Ribonuclease H-like"/>
    <property type="match status" value="1"/>
</dbReference>
<dbReference type="Pfam" id="PF14244">
    <property type="entry name" value="Retrotran_gag_3"/>
    <property type="match status" value="1"/>
</dbReference>
<dbReference type="InterPro" id="IPR036397">
    <property type="entry name" value="RNaseH_sf"/>
</dbReference>
<dbReference type="Proteomes" id="UP001172457">
    <property type="component" value="Chromosome 2"/>
</dbReference>
<evidence type="ECO:0000313" key="5">
    <source>
        <dbReference type="Proteomes" id="UP001172457"/>
    </source>
</evidence>
<feature type="domain" description="Retrovirus-related Pol polyprotein from transposon TNT 1-94-like beta-barrel" evidence="3">
    <location>
        <begin position="359"/>
        <end position="433"/>
    </location>
</feature>
<feature type="compositionally biased region" description="Basic and acidic residues" evidence="1">
    <location>
        <begin position="1"/>
        <end position="15"/>
    </location>
</feature>
<proteinExistence type="predicted"/>
<dbReference type="InterPro" id="IPR054722">
    <property type="entry name" value="PolX-like_BBD"/>
</dbReference>
<evidence type="ECO:0000259" key="3">
    <source>
        <dbReference type="Pfam" id="PF22936"/>
    </source>
</evidence>
<evidence type="ECO:0000313" key="4">
    <source>
        <dbReference type="EMBL" id="KAJ9561856.1"/>
    </source>
</evidence>